<dbReference type="EMBL" id="LR862145">
    <property type="protein sequence ID" value="CAD1825758.1"/>
    <property type="molecule type" value="Genomic_DNA"/>
</dbReference>
<reference evidence="2" key="1">
    <citation type="submission" date="2020-07" db="EMBL/GenBank/DDBJ databases">
        <authorList>
            <person name="Lin J."/>
        </authorList>
    </citation>
    <scope>NUCLEOTIDE SEQUENCE</scope>
</reference>
<accession>A0A6V7P505</accession>
<organism evidence="2">
    <name type="scientific">Ananas comosus var. bracteatus</name>
    <name type="common">red pineapple</name>
    <dbReference type="NCBI Taxonomy" id="296719"/>
    <lineage>
        <taxon>Eukaryota</taxon>
        <taxon>Viridiplantae</taxon>
        <taxon>Streptophyta</taxon>
        <taxon>Embryophyta</taxon>
        <taxon>Tracheophyta</taxon>
        <taxon>Spermatophyta</taxon>
        <taxon>Magnoliopsida</taxon>
        <taxon>Liliopsida</taxon>
        <taxon>Poales</taxon>
        <taxon>Bromeliaceae</taxon>
        <taxon>Bromelioideae</taxon>
        <taxon>Ananas</taxon>
    </lineage>
</organism>
<dbReference type="Pfam" id="PF03732">
    <property type="entry name" value="Retrotrans_gag"/>
    <property type="match status" value="1"/>
</dbReference>
<dbReference type="AlphaFoldDB" id="A0A6V7P505"/>
<sequence>MEAEREHTLATLVMFKKFNPPVFDGEKVEPWMVESWIDSMETLFEDIYTLEKDKVLLATHCLEKAAKVYEKKKLQDKFWKLRQGDRSVREYEREFSHIIDCVPDVVRDDKDRADWFLRGLRPKIYEAVQILKLRTFAEVLDRALWAEHGSAYARGERESMEKERDKGKKRTASATGIGRVLRGLIDVQAGSQRTGGLPNVSSAAVIIDHRLVRSVRGDVLNAVKLDTLFGSARVGHRLPRRLP</sequence>
<proteinExistence type="predicted"/>
<protein>
    <recommendedName>
        <fullName evidence="1">Retrotransposon gag domain-containing protein</fullName>
    </recommendedName>
</protein>
<feature type="domain" description="Retrotransposon gag" evidence="1">
    <location>
        <begin position="64"/>
        <end position="122"/>
    </location>
</feature>
<name>A0A6V7P505_ANACO</name>
<gene>
    <name evidence="2" type="ORF">CB5_LOCUS8969</name>
</gene>
<dbReference type="InterPro" id="IPR005162">
    <property type="entry name" value="Retrotrans_gag_dom"/>
</dbReference>
<evidence type="ECO:0000259" key="1">
    <source>
        <dbReference type="Pfam" id="PF03732"/>
    </source>
</evidence>
<evidence type="ECO:0000313" key="2">
    <source>
        <dbReference type="EMBL" id="CAD1825758.1"/>
    </source>
</evidence>